<evidence type="ECO:0000313" key="1">
    <source>
        <dbReference type="EMBL" id="CAB9495004.1"/>
    </source>
</evidence>
<reference evidence="1 2" key="1">
    <citation type="submission" date="2020-06" db="EMBL/GenBank/DDBJ databases">
        <authorList>
            <person name="Duchaud E."/>
        </authorList>
    </citation>
    <scope>NUCLEOTIDE SEQUENCE [LARGE SCALE GENOMIC DNA]</scope>
    <source>
        <strain evidence="1">Alteromonas fortis</strain>
    </source>
</reference>
<sequence length="184" mass="19901">MRKFRIGLTLKRYRSANASSWVLTLFLMMALVSSGGAVSIEHSYEHDHSMAAMTPQSDAAHVNHQVQTPESANTHCQHQELSSPQANLSAKNSMSKPAQFNSVPVSDAGVNSVKALQMSDMSCCKDECKCPADHCFNLSASALIQPTVETEISVARMAAIAPILGQSTPPHFGQFRPPRSLFTA</sequence>
<dbReference type="Proteomes" id="UP000509458">
    <property type="component" value="Chromosome"/>
</dbReference>
<protein>
    <submittedName>
        <fullName evidence="1">Uncharacterized protein</fullName>
    </submittedName>
</protein>
<evidence type="ECO:0000313" key="2">
    <source>
        <dbReference type="Proteomes" id="UP000509458"/>
    </source>
</evidence>
<organism evidence="1 2">
    <name type="scientific">Alteromonas macleodii</name>
    <name type="common">Pseudoalteromonas macleodii</name>
    <dbReference type="NCBI Taxonomy" id="28108"/>
    <lineage>
        <taxon>Bacteria</taxon>
        <taxon>Pseudomonadati</taxon>
        <taxon>Pseudomonadota</taxon>
        <taxon>Gammaproteobacteria</taxon>
        <taxon>Alteromonadales</taxon>
        <taxon>Alteromonadaceae</taxon>
        <taxon>Alteromonas/Salinimonas group</taxon>
        <taxon>Alteromonas</taxon>
    </lineage>
</organism>
<dbReference type="EMBL" id="LR812090">
    <property type="protein sequence ID" value="CAB9495004.1"/>
    <property type="molecule type" value="Genomic_DNA"/>
</dbReference>
<accession>A0A6T9Y2P5</accession>
<dbReference type="AlphaFoldDB" id="A0A6T9Y2P5"/>
<name>A0A6T9Y2P5_ALTMA</name>
<proteinExistence type="predicted"/>
<gene>
    <name evidence="1" type="ORF">ALFOR1_40389</name>
</gene>